<dbReference type="EMBL" id="VANU01000003">
    <property type="protein sequence ID" value="TLP38349.1"/>
    <property type="molecule type" value="Genomic_DNA"/>
</dbReference>
<feature type="DNA-binding region" description="OmpR/PhoB-type" evidence="2">
    <location>
        <begin position="129"/>
        <end position="223"/>
    </location>
</feature>
<dbReference type="AlphaFoldDB" id="A0A5R8Y0F6"/>
<dbReference type="PROSITE" id="PS51755">
    <property type="entry name" value="OMPR_PHOB"/>
    <property type="match status" value="1"/>
</dbReference>
<keyword evidence="5" id="KW-1185">Reference proteome</keyword>
<organism evidence="4 5">
    <name type="scientific">Arcobacter arenosus</name>
    <dbReference type="NCBI Taxonomy" id="2576037"/>
    <lineage>
        <taxon>Bacteria</taxon>
        <taxon>Pseudomonadati</taxon>
        <taxon>Campylobacterota</taxon>
        <taxon>Epsilonproteobacteria</taxon>
        <taxon>Campylobacterales</taxon>
        <taxon>Arcobacteraceae</taxon>
        <taxon>Arcobacter</taxon>
    </lineage>
</organism>
<dbReference type="InterPro" id="IPR036388">
    <property type="entry name" value="WH-like_DNA-bd_sf"/>
</dbReference>
<keyword evidence="1 2" id="KW-0238">DNA-binding</keyword>
<dbReference type="OrthoDB" id="54411at2"/>
<dbReference type="RefSeq" id="WP_138152343.1">
    <property type="nucleotide sequence ID" value="NZ_CBDDKQ010000002.1"/>
</dbReference>
<protein>
    <submittedName>
        <fullName evidence="4">Helix-turn-helix domain-containing protein</fullName>
    </submittedName>
</protein>
<dbReference type="InterPro" id="IPR001867">
    <property type="entry name" value="OmpR/PhoB-type_DNA-bd"/>
</dbReference>
<evidence type="ECO:0000256" key="1">
    <source>
        <dbReference type="ARBA" id="ARBA00023125"/>
    </source>
</evidence>
<dbReference type="GO" id="GO:0003677">
    <property type="term" value="F:DNA binding"/>
    <property type="evidence" value="ECO:0007669"/>
    <property type="project" value="UniProtKB-UniRule"/>
</dbReference>
<comment type="caution">
    <text evidence="4">The sequence shown here is derived from an EMBL/GenBank/DDBJ whole genome shotgun (WGS) entry which is preliminary data.</text>
</comment>
<dbReference type="Pfam" id="PF00486">
    <property type="entry name" value="Trans_reg_C"/>
    <property type="match status" value="1"/>
</dbReference>
<name>A0A5R8Y0F6_9BACT</name>
<accession>A0A5R8Y0F6</accession>
<dbReference type="SMART" id="SM00862">
    <property type="entry name" value="Trans_reg_C"/>
    <property type="match status" value="1"/>
</dbReference>
<dbReference type="GO" id="GO:0006355">
    <property type="term" value="P:regulation of DNA-templated transcription"/>
    <property type="evidence" value="ECO:0007669"/>
    <property type="project" value="InterPro"/>
</dbReference>
<dbReference type="GO" id="GO:0000160">
    <property type="term" value="P:phosphorelay signal transduction system"/>
    <property type="evidence" value="ECO:0007669"/>
    <property type="project" value="InterPro"/>
</dbReference>
<feature type="domain" description="OmpR/PhoB-type" evidence="3">
    <location>
        <begin position="129"/>
        <end position="223"/>
    </location>
</feature>
<evidence type="ECO:0000313" key="4">
    <source>
        <dbReference type="EMBL" id="TLP38349.1"/>
    </source>
</evidence>
<dbReference type="Gene3D" id="1.10.10.10">
    <property type="entry name" value="Winged helix-like DNA-binding domain superfamily/Winged helix DNA-binding domain"/>
    <property type="match status" value="1"/>
</dbReference>
<evidence type="ECO:0000313" key="5">
    <source>
        <dbReference type="Proteomes" id="UP000308901"/>
    </source>
</evidence>
<evidence type="ECO:0000259" key="3">
    <source>
        <dbReference type="PROSITE" id="PS51755"/>
    </source>
</evidence>
<dbReference type="Proteomes" id="UP000308901">
    <property type="component" value="Unassembled WGS sequence"/>
</dbReference>
<proteinExistence type="predicted"/>
<evidence type="ECO:0000256" key="2">
    <source>
        <dbReference type="PROSITE-ProRule" id="PRU01091"/>
    </source>
</evidence>
<reference evidence="4 5" key="1">
    <citation type="submission" date="2019-05" db="EMBL/GenBank/DDBJ databases">
        <title>Arcobacter sp. nov., isolated from sea sediment.</title>
        <authorList>
            <person name="Kim W."/>
        </authorList>
    </citation>
    <scope>NUCLEOTIDE SEQUENCE [LARGE SCALE GENOMIC DNA]</scope>
    <source>
        <strain evidence="4 5">CAU 1517</strain>
    </source>
</reference>
<sequence length="227" mass="27416">MTKKIYNANFLNTKRVLLLTKDNKVIDRMNEKLTPLLKSFHINNSIYNSDFLLYDMIIIDIDYFDIQYLDSSLFNDKLKNFNIPIIYISSDLEFSILEYIDNVPLNNIILKNEQLEYIDIYIAITMKKNSKIYFNHDYSFCMRKNRFYFKYKEVNLTSLETNFIKVLLENKNRIVPYEKIIESVWEGKKCSIYSMRNVVNKIREKSYYEIIKNISNQGYIINDYKIY</sequence>
<dbReference type="SUPFAM" id="SSF46894">
    <property type="entry name" value="C-terminal effector domain of the bipartite response regulators"/>
    <property type="match status" value="1"/>
</dbReference>
<gene>
    <name evidence="4" type="ORF">FDK22_07695</name>
</gene>
<dbReference type="InterPro" id="IPR016032">
    <property type="entry name" value="Sig_transdc_resp-reg_C-effctor"/>
</dbReference>